<feature type="transmembrane region" description="Helical" evidence="5">
    <location>
        <begin position="12"/>
        <end position="33"/>
    </location>
</feature>
<feature type="transmembrane region" description="Helical" evidence="5">
    <location>
        <begin position="332"/>
        <end position="350"/>
    </location>
</feature>
<dbReference type="PANTHER" id="PTHR42718:SF42">
    <property type="entry name" value="EXPORT PROTEIN"/>
    <property type="match status" value="1"/>
</dbReference>
<feature type="domain" description="Major facilitator superfamily (MFS) profile" evidence="6">
    <location>
        <begin position="12"/>
        <end position="448"/>
    </location>
</feature>
<evidence type="ECO:0000313" key="8">
    <source>
        <dbReference type="Proteomes" id="UP000316096"/>
    </source>
</evidence>
<evidence type="ECO:0000259" key="6">
    <source>
        <dbReference type="PROSITE" id="PS50850"/>
    </source>
</evidence>
<feature type="transmembrane region" description="Helical" evidence="5">
    <location>
        <begin position="166"/>
        <end position="186"/>
    </location>
</feature>
<dbReference type="EMBL" id="VFOZ01000001">
    <property type="protein sequence ID" value="TQL99023.1"/>
    <property type="molecule type" value="Genomic_DNA"/>
</dbReference>
<evidence type="ECO:0000313" key="7">
    <source>
        <dbReference type="EMBL" id="TQL99023.1"/>
    </source>
</evidence>
<evidence type="ECO:0000256" key="2">
    <source>
        <dbReference type="ARBA" id="ARBA00022692"/>
    </source>
</evidence>
<dbReference type="Pfam" id="PF07690">
    <property type="entry name" value="MFS_1"/>
    <property type="match status" value="1"/>
</dbReference>
<keyword evidence="3 5" id="KW-1133">Transmembrane helix</keyword>
<dbReference type="Gene3D" id="1.20.1250.20">
    <property type="entry name" value="MFS general substrate transporter like domains"/>
    <property type="match status" value="1"/>
</dbReference>
<comment type="caution">
    <text evidence="7">The sequence shown here is derived from an EMBL/GenBank/DDBJ whole genome shotgun (WGS) entry which is preliminary data.</text>
</comment>
<dbReference type="Proteomes" id="UP000316096">
    <property type="component" value="Unassembled WGS sequence"/>
</dbReference>
<dbReference type="CDD" id="cd17321">
    <property type="entry name" value="MFS_MMR_MDR_like"/>
    <property type="match status" value="1"/>
</dbReference>
<dbReference type="Gene3D" id="1.20.1720.10">
    <property type="entry name" value="Multidrug resistance protein D"/>
    <property type="match status" value="1"/>
</dbReference>
<name>A0A543CPK3_9ACTN</name>
<dbReference type="PANTHER" id="PTHR42718">
    <property type="entry name" value="MAJOR FACILITATOR SUPERFAMILY MULTIDRUG TRANSPORTER MFSC"/>
    <property type="match status" value="1"/>
</dbReference>
<evidence type="ECO:0000256" key="1">
    <source>
        <dbReference type="ARBA" id="ARBA00004651"/>
    </source>
</evidence>
<keyword evidence="8" id="KW-1185">Reference proteome</keyword>
<feature type="transmembrane region" description="Helical" evidence="5">
    <location>
        <begin position="109"/>
        <end position="128"/>
    </location>
</feature>
<dbReference type="InterPro" id="IPR011701">
    <property type="entry name" value="MFS"/>
</dbReference>
<sequence length="461" mass="46121">MTGAETVRRRVVLLVSVAGAMIVALDGTVLIVAQPGMRRDLGASVAQVQWTSTGYLLAVAALLVIAGRLGDRYGHTRLLLTGVLGFGAASAGIALAPGVGWVIGLRVVQGVFGALLQPATLALLRLAYPAGRLGTAVAIRTGAIGVAAAAGPVLGGALVAHLGWRAVFVVNVPVALAIAALTFAVRSPAPPRTEPRRIGLTGAALLAAALAVLVHTVVGVPSRGWTAAPTLLGSGAVIGLAAALVLRERRTAHPIVPPVVARSVPVMASMAILLVTTCGMFGALFVATFFLQDVLRLGPFAAGLRVLPLTALMVLGAPVAGAALRRYGPRRTVVAGILLVVLGIVGMSRLGPAWAVTGATFAVLGAGFATVMVTTTGTVVGDAPPGYAGVVGGLKQTAMNIGPAFGIAVAATMMPLGMAPGRGPALAVLAGLTALGLLPAALLPTRPSPGARRNTGRLRVP</sequence>
<keyword evidence="2 5" id="KW-0812">Transmembrane</keyword>
<evidence type="ECO:0000256" key="3">
    <source>
        <dbReference type="ARBA" id="ARBA00022989"/>
    </source>
</evidence>
<accession>A0A543CPK3</accession>
<feature type="transmembrane region" description="Helical" evidence="5">
    <location>
        <begin position="297"/>
        <end position="320"/>
    </location>
</feature>
<dbReference type="RefSeq" id="WP_246121927.1">
    <property type="nucleotide sequence ID" value="NZ_VFOZ01000001.1"/>
</dbReference>
<dbReference type="PROSITE" id="PS50850">
    <property type="entry name" value="MFS"/>
    <property type="match status" value="1"/>
</dbReference>
<feature type="transmembrane region" description="Helical" evidence="5">
    <location>
        <begin position="425"/>
        <end position="443"/>
    </location>
</feature>
<dbReference type="SUPFAM" id="SSF103473">
    <property type="entry name" value="MFS general substrate transporter"/>
    <property type="match status" value="1"/>
</dbReference>
<feature type="transmembrane region" description="Helical" evidence="5">
    <location>
        <begin position="356"/>
        <end position="380"/>
    </location>
</feature>
<feature type="transmembrane region" description="Helical" evidence="5">
    <location>
        <begin position="266"/>
        <end position="291"/>
    </location>
</feature>
<comment type="subcellular location">
    <subcellularLocation>
        <location evidence="1">Cell membrane</location>
        <topology evidence="1">Multi-pass membrane protein</topology>
    </subcellularLocation>
</comment>
<evidence type="ECO:0000256" key="4">
    <source>
        <dbReference type="ARBA" id="ARBA00023136"/>
    </source>
</evidence>
<feature type="transmembrane region" description="Helical" evidence="5">
    <location>
        <begin position="137"/>
        <end position="160"/>
    </location>
</feature>
<protein>
    <submittedName>
        <fullName evidence="7">EmrB/QacA subfamily drug resistance transporter</fullName>
    </submittedName>
</protein>
<dbReference type="AlphaFoldDB" id="A0A543CPK3"/>
<reference evidence="7 8" key="1">
    <citation type="submission" date="2019-06" db="EMBL/GenBank/DDBJ databases">
        <title>Sequencing the genomes of 1000 actinobacteria strains.</title>
        <authorList>
            <person name="Klenk H.-P."/>
        </authorList>
    </citation>
    <scope>NUCLEOTIDE SEQUENCE [LARGE SCALE GENOMIC DNA]</scope>
    <source>
        <strain evidence="7 8">DSM 102200</strain>
    </source>
</reference>
<proteinExistence type="predicted"/>
<dbReference type="GO" id="GO:0022857">
    <property type="term" value="F:transmembrane transporter activity"/>
    <property type="evidence" value="ECO:0007669"/>
    <property type="project" value="InterPro"/>
</dbReference>
<keyword evidence="4 5" id="KW-0472">Membrane</keyword>
<feature type="transmembrane region" description="Helical" evidence="5">
    <location>
        <begin position="78"/>
        <end position="103"/>
    </location>
</feature>
<dbReference type="InterPro" id="IPR020846">
    <property type="entry name" value="MFS_dom"/>
</dbReference>
<feature type="transmembrane region" description="Helical" evidence="5">
    <location>
        <begin position="224"/>
        <end position="246"/>
    </location>
</feature>
<organism evidence="7 8">
    <name type="scientific">Actinoallomurus bryophytorum</name>
    <dbReference type="NCBI Taxonomy" id="1490222"/>
    <lineage>
        <taxon>Bacteria</taxon>
        <taxon>Bacillati</taxon>
        <taxon>Actinomycetota</taxon>
        <taxon>Actinomycetes</taxon>
        <taxon>Streptosporangiales</taxon>
        <taxon>Thermomonosporaceae</taxon>
        <taxon>Actinoallomurus</taxon>
    </lineage>
</organism>
<feature type="transmembrane region" description="Helical" evidence="5">
    <location>
        <begin position="45"/>
        <end position="66"/>
    </location>
</feature>
<gene>
    <name evidence="7" type="ORF">FB559_4676</name>
</gene>
<feature type="transmembrane region" description="Helical" evidence="5">
    <location>
        <begin position="198"/>
        <end position="218"/>
    </location>
</feature>
<dbReference type="InterPro" id="IPR036259">
    <property type="entry name" value="MFS_trans_sf"/>
</dbReference>
<dbReference type="GO" id="GO:0005886">
    <property type="term" value="C:plasma membrane"/>
    <property type="evidence" value="ECO:0007669"/>
    <property type="project" value="UniProtKB-SubCell"/>
</dbReference>
<evidence type="ECO:0000256" key="5">
    <source>
        <dbReference type="SAM" id="Phobius"/>
    </source>
</evidence>